<evidence type="ECO:0000313" key="2">
    <source>
        <dbReference type="Proteomes" id="UP001302486"/>
    </source>
</evidence>
<accession>A0AA97ELI7</accession>
<dbReference type="RefSeq" id="WP_316983386.1">
    <property type="nucleotide sequence ID" value="NZ_CP136521.1"/>
</dbReference>
<proteinExistence type="predicted"/>
<organism evidence="1 2">
    <name type="scientific">Hwangdonia lutea</name>
    <dbReference type="NCBI Taxonomy" id="3075823"/>
    <lineage>
        <taxon>Bacteria</taxon>
        <taxon>Pseudomonadati</taxon>
        <taxon>Bacteroidota</taxon>
        <taxon>Flavobacteriia</taxon>
        <taxon>Flavobacteriales</taxon>
        <taxon>Flavobacteriaceae</taxon>
        <taxon>Hwangdonia</taxon>
    </lineage>
</organism>
<dbReference type="Proteomes" id="UP001302486">
    <property type="component" value="Chromosome"/>
</dbReference>
<dbReference type="EMBL" id="CP136521">
    <property type="protein sequence ID" value="WOD43704.1"/>
    <property type="molecule type" value="Genomic_DNA"/>
</dbReference>
<dbReference type="AlphaFoldDB" id="A0AA97ELI7"/>
<protein>
    <recommendedName>
        <fullName evidence="3">Lipoprotein</fullName>
    </recommendedName>
</protein>
<reference evidence="2" key="1">
    <citation type="submission" date="2024-06" db="EMBL/GenBank/DDBJ databases">
        <title>Hwangdonia haimaensis gen. nov., sp. nov., a member of the family Flavobacteriaceae isolated from the haima cold seep.</title>
        <authorList>
            <person name="Li J."/>
        </authorList>
    </citation>
    <scope>NUCLEOTIDE SEQUENCE [LARGE SCALE GENOMIC DNA]</scope>
    <source>
        <strain evidence="2">SCSIO 19198</strain>
    </source>
</reference>
<sequence>MKNLKNTVLCITALLFVGCFNTKLEGTYVGEEGAFLDKINFTSNSTVELTFFGSTTETTYTTEHNKVKINNAGEIQVLTITDNGCLDGGGFIGKYCKP</sequence>
<evidence type="ECO:0008006" key="3">
    <source>
        <dbReference type="Google" id="ProtNLM"/>
    </source>
</evidence>
<name>A0AA97ELI7_9FLAO</name>
<keyword evidence="2" id="KW-1185">Reference proteome</keyword>
<evidence type="ECO:0000313" key="1">
    <source>
        <dbReference type="EMBL" id="WOD43704.1"/>
    </source>
</evidence>
<dbReference type="KEGG" id="hws:RNZ46_00210"/>
<dbReference type="PROSITE" id="PS51257">
    <property type="entry name" value="PROKAR_LIPOPROTEIN"/>
    <property type="match status" value="1"/>
</dbReference>
<gene>
    <name evidence="1" type="ORF">RNZ46_00210</name>
</gene>